<dbReference type="Proteomes" id="UP000049472">
    <property type="component" value="Unassembled WGS sequence"/>
</dbReference>
<dbReference type="InterPro" id="IPR029044">
    <property type="entry name" value="Nucleotide-diphossugar_trans"/>
</dbReference>
<sequence length="308" mass="35558">MAAKLLYCTQWRIRMATLTVFTPAYNRAHTLPRTYESLQKQSCKDFVWLIVDDGSKDQTAKLVKEWQQQEKTFEIRYIYKENGGMHTAHNVAYENIDTELNVCIDSDDCMADGAVKKIIDTWEKVRDKNYAGLIGLDADFKGNIIGKGFPEHLKETTLGDYYAAGGQGDKKLVYRTDVINSVPPYPVFEGEKYVGLVYKYTLVDQKYKLFVMNEVLCDVEYQADGSSKTMWKQYLKNPNGFAFLRKVSMQYPKSTKRLIIDCIHYCSSSQIAGNRKYIKESPKKLLTVLCTPFGWSWTAYVRYKAKRI</sequence>
<organism evidence="2 3">
    <name type="scientific">Agathobacter rectalis</name>
    <dbReference type="NCBI Taxonomy" id="39491"/>
    <lineage>
        <taxon>Bacteria</taxon>
        <taxon>Bacillati</taxon>
        <taxon>Bacillota</taxon>
        <taxon>Clostridia</taxon>
        <taxon>Lachnospirales</taxon>
        <taxon>Lachnospiraceae</taxon>
        <taxon>Agathobacter</taxon>
    </lineage>
</organism>
<feature type="domain" description="Glycosyltransferase 2-like" evidence="1">
    <location>
        <begin position="19"/>
        <end position="128"/>
    </location>
</feature>
<dbReference type="Gene3D" id="3.90.550.10">
    <property type="entry name" value="Spore Coat Polysaccharide Biosynthesis Protein SpsA, Chain A"/>
    <property type="match status" value="1"/>
</dbReference>
<dbReference type="SUPFAM" id="SSF53448">
    <property type="entry name" value="Nucleotide-diphospho-sugar transferases"/>
    <property type="match status" value="1"/>
</dbReference>
<dbReference type="Pfam" id="PF00535">
    <property type="entry name" value="Glycos_transf_2"/>
    <property type="match status" value="1"/>
</dbReference>
<proteinExistence type="predicted"/>
<evidence type="ECO:0000313" key="2">
    <source>
        <dbReference type="EMBL" id="CRL41830.1"/>
    </source>
</evidence>
<dbReference type="AlphaFoldDB" id="A0A0M6WW07"/>
<evidence type="ECO:0000313" key="3">
    <source>
        <dbReference type="Proteomes" id="UP000049472"/>
    </source>
</evidence>
<reference evidence="3" key="1">
    <citation type="submission" date="2015-05" db="EMBL/GenBank/DDBJ databases">
        <authorList>
            <consortium name="Pathogen Informatics"/>
        </authorList>
    </citation>
    <scope>NUCLEOTIDE SEQUENCE [LARGE SCALE GENOMIC DNA]</scope>
    <source>
        <strain evidence="3">T1-815</strain>
    </source>
</reference>
<dbReference type="EMBL" id="CVRQ01000053">
    <property type="protein sequence ID" value="CRL41830.1"/>
    <property type="molecule type" value="Genomic_DNA"/>
</dbReference>
<keyword evidence="3" id="KW-1185">Reference proteome</keyword>
<dbReference type="PANTHER" id="PTHR22916">
    <property type="entry name" value="GLYCOSYLTRANSFERASE"/>
    <property type="match status" value="1"/>
</dbReference>
<dbReference type="InterPro" id="IPR001173">
    <property type="entry name" value="Glyco_trans_2-like"/>
</dbReference>
<dbReference type="CDD" id="cd00761">
    <property type="entry name" value="Glyco_tranf_GTA_type"/>
    <property type="match status" value="1"/>
</dbReference>
<name>A0A0M6WW07_9FIRM</name>
<accession>A0A0M6WW07</accession>
<gene>
    <name evidence="2" type="ORF">T1815_28051</name>
</gene>
<protein>
    <recommendedName>
        <fullName evidence="1">Glycosyltransferase 2-like domain-containing protein</fullName>
    </recommendedName>
</protein>
<evidence type="ECO:0000259" key="1">
    <source>
        <dbReference type="Pfam" id="PF00535"/>
    </source>
</evidence>